<organism evidence="5 6">
    <name type="scientific">Humisphaera borealis</name>
    <dbReference type="NCBI Taxonomy" id="2807512"/>
    <lineage>
        <taxon>Bacteria</taxon>
        <taxon>Pseudomonadati</taxon>
        <taxon>Planctomycetota</taxon>
        <taxon>Phycisphaerae</taxon>
        <taxon>Tepidisphaerales</taxon>
        <taxon>Tepidisphaeraceae</taxon>
        <taxon>Humisphaera</taxon>
    </lineage>
</organism>
<dbReference type="PROSITE" id="PS50206">
    <property type="entry name" value="RHODANESE_3"/>
    <property type="match status" value="1"/>
</dbReference>
<feature type="domain" description="Tyrosine specific protein phosphatases" evidence="3">
    <location>
        <begin position="106"/>
        <end position="155"/>
    </location>
</feature>
<dbReference type="InterPro" id="IPR055214">
    <property type="entry name" value="PTP-NADK"/>
</dbReference>
<dbReference type="PROSITE" id="PS50056">
    <property type="entry name" value="TYR_PHOSPHATASE_2"/>
    <property type="match status" value="1"/>
</dbReference>
<reference evidence="5 6" key="1">
    <citation type="submission" date="2020-10" db="EMBL/GenBank/DDBJ databases">
        <title>Wide distribution of Phycisphaera-like planctomycetes from WD2101 soil group in peatlands and genome analysis of the first cultivated representative.</title>
        <authorList>
            <person name="Dedysh S.N."/>
            <person name="Beletsky A.V."/>
            <person name="Ivanova A."/>
            <person name="Kulichevskaya I.S."/>
            <person name="Suzina N.E."/>
            <person name="Philippov D.A."/>
            <person name="Rakitin A.L."/>
            <person name="Mardanov A.V."/>
            <person name="Ravin N.V."/>
        </authorList>
    </citation>
    <scope>NUCLEOTIDE SEQUENCE [LARGE SCALE GENOMIC DNA]</scope>
    <source>
        <strain evidence="5 6">M1803</strain>
    </source>
</reference>
<dbReference type="PANTHER" id="PTHR31126">
    <property type="entry name" value="TYROSINE-PROTEIN PHOSPHATASE"/>
    <property type="match status" value="1"/>
</dbReference>
<dbReference type="InterPro" id="IPR000387">
    <property type="entry name" value="Tyr_Pase_dom"/>
</dbReference>
<dbReference type="EMBL" id="CP063458">
    <property type="protein sequence ID" value="QOV87539.1"/>
    <property type="molecule type" value="Genomic_DNA"/>
</dbReference>
<evidence type="ECO:0000259" key="3">
    <source>
        <dbReference type="PROSITE" id="PS50056"/>
    </source>
</evidence>
<evidence type="ECO:0000259" key="4">
    <source>
        <dbReference type="PROSITE" id="PS50206"/>
    </source>
</evidence>
<dbReference type="PROSITE" id="PS00383">
    <property type="entry name" value="TYR_PHOSPHATASE_1"/>
    <property type="match status" value="1"/>
</dbReference>
<dbReference type="EC" id="3.1.3.48" evidence="2"/>
<dbReference type="Gene3D" id="3.90.190.10">
    <property type="entry name" value="Protein tyrosine phosphatase superfamily"/>
    <property type="match status" value="1"/>
</dbReference>
<evidence type="ECO:0000256" key="2">
    <source>
        <dbReference type="ARBA" id="ARBA00013064"/>
    </source>
</evidence>
<accession>A0A7M2WQ67</accession>
<dbReference type="Proteomes" id="UP000593765">
    <property type="component" value="Chromosome"/>
</dbReference>
<evidence type="ECO:0000313" key="6">
    <source>
        <dbReference type="Proteomes" id="UP000593765"/>
    </source>
</evidence>
<name>A0A7M2WQ67_9BACT</name>
<proteinExistence type="inferred from homology"/>
<dbReference type="Pfam" id="PF22741">
    <property type="entry name" value="PTP-NADK"/>
    <property type="match status" value="1"/>
</dbReference>
<dbReference type="KEGG" id="hbs:IPV69_14705"/>
<dbReference type="AlphaFoldDB" id="A0A7M2WQ67"/>
<evidence type="ECO:0000313" key="5">
    <source>
        <dbReference type="EMBL" id="QOV87539.1"/>
    </source>
</evidence>
<comment type="similarity">
    <text evidence="1">Belongs to the protein-tyrosine phosphatase family.</text>
</comment>
<evidence type="ECO:0000256" key="1">
    <source>
        <dbReference type="ARBA" id="ARBA00009580"/>
    </source>
</evidence>
<dbReference type="RefSeq" id="WP_206290444.1">
    <property type="nucleotide sequence ID" value="NZ_CP063458.1"/>
</dbReference>
<dbReference type="GO" id="GO:0004725">
    <property type="term" value="F:protein tyrosine phosphatase activity"/>
    <property type="evidence" value="ECO:0007669"/>
    <property type="project" value="UniProtKB-EC"/>
</dbReference>
<keyword evidence="6" id="KW-1185">Reference proteome</keyword>
<dbReference type="InterPro" id="IPR001763">
    <property type="entry name" value="Rhodanese-like_dom"/>
</dbReference>
<gene>
    <name evidence="5" type="ORF">IPV69_14705</name>
</gene>
<dbReference type="PANTHER" id="PTHR31126:SF72">
    <property type="entry name" value="DUAL SPECIFICITY PROTEIN PHOSPHATASE TPBA"/>
    <property type="match status" value="1"/>
</dbReference>
<dbReference type="InterPro" id="IPR029021">
    <property type="entry name" value="Prot-tyrosine_phosphatase-like"/>
</dbReference>
<dbReference type="InterPro" id="IPR016130">
    <property type="entry name" value="Tyr_Pase_AS"/>
</dbReference>
<dbReference type="SUPFAM" id="SSF52799">
    <property type="entry name" value="(Phosphotyrosine protein) phosphatases II"/>
    <property type="match status" value="1"/>
</dbReference>
<protein>
    <recommendedName>
        <fullName evidence="2">protein-tyrosine-phosphatase</fullName>
        <ecNumber evidence="2">3.1.3.48</ecNumber>
    </recommendedName>
</protein>
<feature type="domain" description="Rhodanese" evidence="4">
    <location>
        <begin position="100"/>
        <end position="179"/>
    </location>
</feature>
<sequence>MLWIGIAIVLLVAGGFYYFHRTYHLLTVQPGVLYRCGLQNFGEFENAVRKTKPKTIITLVDDPEIADAEKPQFKREIDTYTGGNGGATVARVPIKLGGWPDGDQCEQFLAILADPQKQPVLVHCAQGVRRTGMLVAAYQMSVLGYDKERAVKELETFGHSERTVGDIKRFIECYDPVTRRMTKSLPMSKE</sequence>